<dbReference type="InParanoid" id="T1HTH8"/>
<sequence>MLAHFEYMHRDISTVILGMSNTQRTVSINISLQYYKLQSSKHAVVSIILVERTSLELIPLLLNMALLPGLAYTRSEFFLNNHQWLVIWLSSLHLFPYKFSMTLKSYGLPRYAFYQQCSPVSLHEYRKKFNSLPPLEDARAMLLNIKSMEKLLQTESGLYIEVNSEYSTT</sequence>
<keyword evidence="2" id="KW-1185">Reference proteome</keyword>
<organism evidence="1 2">
    <name type="scientific">Rhodnius prolixus</name>
    <name type="common">Triatomid bug</name>
    <dbReference type="NCBI Taxonomy" id="13249"/>
    <lineage>
        <taxon>Eukaryota</taxon>
        <taxon>Metazoa</taxon>
        <taxon>Ecdysozoa</taxon>
        <taxon>Arthropoda</taxon>
        <taxon>Hexapoda</taxon>
        <taxon>Insecta</taxon>
        <taxon>Pterygota</taxon>
        <taxon>Neoptera</taxon>
        <taxon>Paraneoptera</taxon>
        <taxon>Hemiptera</taxon>
        <taxon>Heteroptera</taxon>
        <taxon>Panheteroptera</taxon>
        <taxon>Cimicomorpha</taxon>
        <taxon>Reduviidae</taxon>
        <taxon>Triatominae</taxon>
        <taxon>Rhodnius</taxon>
    </lineage>
</organism>
<protein>
    <submittedName>
        <fullName evidence="1">Uncharacterized protein</fullName>
    </submittedName>
</protein>
<proteinExistence type="predicted"/>
<dbReference type="EMBL" id="ACPB03013963">
    <property type="status" value="NOT_ANNOTATED_CDS"/>
    <property type="molecule type" value="Genomic_DNA"/>
</dbReference>
<name>T1HTH8_RHOPR</name>
<dbReference type="HOGENOM" id="CLU_1580460_0_0_1"/>
<dbReference type="Proteomes" id="UP000015103">
    <property type="component" value="Unassembled WGS sequence"/>
</dbReference>
<reference evidence="1" key="1">
    <citation type="submission" date="2015-05" db="UniProtKB">
        <authorList>
            <consortium name="EnsemblMetazoa"/>
        </authorList>
    </citation>
    <scope>IDENTIFICATION</scope>
</reference>
<evidence type="ECO:0000313" key="1">
    <source>
        <dbReference type="EnsemblMetazoa" id="RPRC007348-PA"/>
    </source>
</evidence>
<accession>T1HTH8</accession>
<evidence type="ECO:0000313" key="2">
    <source>
        <dbReference type="Proteomes" id="UP000015103"/>
    </source>
</evidence>
<dbReference type="EnsemblMetazoa" id="RPRC007348-RA">
    <property type="protein sequence ID" value="RPRC007348-PA"/>
    <property type="gene ID" value="RPRC007348"/>
</dbReference>
<dbReference type="VEuPathDB" id="VectorBase:RPRC007348"/>
<dbReference type="AlphaFoldDB" id="T1HTH8"/>